<evidence type="ECO:0000256" key="6">
    <source>
        <dbReference type="ARBA" id="ARBA00023136"/>
    </source>
</evidence>
<feature type="transmembrane region" description="Helical" evidence="7">
    <location>
        <begin position="255"/>
        <end position="275"/>
    </location>
</feature>
<dbReference type="Proteomes" id="UP001500622">
    <property type="component" value="Unassembled WGS sequence"/>
</dbReference>
<proteinExistence type="predicted"/>
<keyword evidence="5 7" id="KW-1133">Transmembrane helix</keyword>
<feature type="transmembrane region" description="Helical" evidence="7">
    <location>
        <begin position="193"/>
        <end position="213"/>
    </location>
</feature>
<name>A0ABP8KZN5_9MICO</name>
<evidence type="ECO:0000313" key="8">
    <source>
        <dbReference type="EMBL" id="GAA4418853.1"/>
    </source>
</evidence>
<keyword evidence="2" id="KW-0813">Transport</keyword>
<feature type="transmembrane region" description="Helical" evidence="7">
    <location>
        <begin position="60"/>
        <end position="82"/>
    </location>
</feature>
<feature type="transmembrane region" description="Helical" evidence="7">
    <location>
        <begin position="287"/>
        <end position="306"/>
    </location>
</feature>
<evidence type="ECO:0000256" key="4">
    <source>
        <dbReference type="ARBA" id="ARBA00022692"/>
    </source>
</evidence>
<sequence length="307" mass="31590">MGEVLAGFAGLAVVAALGYLLARWGALPDGADAVLSRLSFYAATPALMIRTLSDADVSEVFSASAAVTVGTAVLLAVVYAVLGRLLTALRGADLTLGALTVSYVNAGNLGIPLLVFAVGDAADIAPILLLQLLVMVPVGFTILDAQTGRTGVSRTQVLTTPLRNPLVLAVALGLLLALLEVEIPRLVMMPVDLLADMAVPVMLVAFGFSLRGAPLPGRSHVRGPMWAAVALRCFGGPAIAYVLASQVFGLTGEALLGPLIVASLPSAQNVFVYAMRYGRAVPMVRDAVLLTTIVCIPVILALVAVLG</sequence>
<reference evidence="9" key="1">
    <citation type="journal article" date="2019" name="Int. J. Syst. Evol. Microbiol.">
        <title>The Global Catalogue of Microorganisms (GCM) 10K type strain sequencing project: providing services to taxonomists for standard genome sequencing and annotation.</title>
        <authorList>
            <consortium name="The Broad Institute Genomics Platform"/>
            <consortium name="The Broad Institute Genome Sequencing Center for Infectious Disease"/>
            <person name="Wu L."/>
            <person name="Ma J."/>
        </authorList>
    </citation>
    <scope>NUCLEOTIDE SEQUENCE [LARGE SCALE GENOMIC DNA]</scope>
    <source>
        <strain evidence="9">JCM 17810</strain>
    </source>
</reference>
<accession>A0ABP8KZN5</accession>
<keyword evidence="6 7" id="KW-0472">Membrane</keyword>
<keyword evidence="3" id="KW-1003">Cell membrane</keyword>
<comment type="caution">
    <text evidence="8">The sequence shown here is derived from an EMBL/GenBank/DDBJ whole genome shotgun (WGS) entry which is preliminary data.</text>
</comment>
<dbReference type="Pfam" id="PF03547">
    <property type="entry name" value="Mem_trans"/>
    <property type="match status" value="2"/>
</dbReference>
<evidence type="ECO:0000256" key="7">
    <source>
        <dbReference type="SAM" id="Phobius"/>
    </source>
</evidence>
<evidence type="ECO:0000256" key="3">
    <source>
        <dbReference type="ARBA" id="ARBA00022475"/>
    </source>
</evidence>
<dbReference type="InterPro" id="IPR004776">
    <property type="entry name" value="Mem_transp_PIN-like"/>
</dbReference>
<dbReference type="PANTHER" id="PTHR36838:SF3">
    <property type="entry name" value="TRANSPORTER AUXIN EFFLUX CARRIER EC FAMILY"/>
    <property type="match status" value="1"/>
</dbReference>
<feature type="transmembrane region" description="Helical" evidence="7">
    <location>
        <begin position="166"/>
        <end position="187"/>
    </location>
</feature>
<dbReference type="EMBL" id="BAABGN010000002">
    <property type="protein sequence ID" value="GAA4418853.1"/>
    <property type="molecule type" value="Genomic_DNA"/>
</dbReference>
<comment type="subcellular location">
    <subcellularLocation>
        <location evidence="1">Membrane</location>
        <topology evidence="1">Multi-pass membrane protein</topology>
    </subcellularLocation>
</comment>
<evidence type="ECO:0000313" key="9">
    <source>
        <dbReference type="Proteomes" id="UP001500622"/>
    </source>
</evidence>
<evidence type="ECO:0000256" key="1">
    <source>
        <dbReference type="ARBA" id="ARBA00004141"/>
    </source>
</evidence>
<evidence type="ECO:0000256" key="2">
    <source>
        <dbReference type="ARBA" id="ARBA00022448"/>
    </source>
</evidence>
<evidence type="ECO:0000256" key="5">
    <source>
        <dbReference type="ARBA" id="ARBA00022989"/>
    </source>
</evidence>
<organism evidence="8 9">
    <name type="scientific">Georgenia halophila</name>
    <dbReference type="NCBI Taxonomy" id="620889"/>
    <lineage>
        <taxon>Bacteria</taxon>
        <taxon>Bacillati</taxon>
        <taxon>Actinomycetota</taxon>
        <taxon>Actinomycetes</taxon>
        <taxon>Micrococcales</taxon>
        <taxon>Bogoriellaceae</taxon>
        <taxon>Georgenia</taxon>
    </lineage>
</organism>
<feature type="transmembrane region" description="Helical" evidence="7">
    <location>
        <begin position="124"/>
        <end position="145"/>
    </location>
</feature>
<feature type="transmembrane region" description="Helical" evidence="7">
    <location>
        <begin position="94"/>
        <end position="118"/>
    </location>
</feature>
<keyword evidence="9" id="KW-1185">Reference proteome</keyword>
<keyword evidence="4 7" id="KW-0812">Transmembrane</keyword>
<protein>
    <submittedName>
        <fullName evidence="8">AEC family transporter</fullName>
    </submittedName>
</protein>
<gene>
    <name evidence="8" type="ORF">GCM10023169_08920</name>
</gene>
<dbReference type="RefSeq" id="WP_345215268.1">
    <property type="nucleotide sequence ID" value="NZ_BAABGN010000002.1"/>
</dbReference>
<dbReference type="PANTHER" id="PTHR36838">
    <property type="entry name" value="AUXIN EFFLUX CARRIER FAMILY PROTEIN"/>
    <property type="match status" value="1"/>
</dbReference>
<feature type="transmembrane region" description="Helical" evidence="7">
    <location>
        <begin position="225"/>
        <end position="243"/>
    </location>
</feature>